<evidence type="ECO:0000313" key="1">
    <source>
        <dbReference type="EMBL" id="RRT67773.1"/>
    </source>
</evidence>
<reference evidence="1 2" key="1">
    <citation type="journal article" date="2014" name="Agronomy (Basel)">
        <title>A Draft Genome Sequence for Ensete ventricosum, the Drought-Tolerant Tree Against Hunger.</title>
        <authorList>
            <person name="Harrison J."/>
            <person name="Moore K.A."/>
            <person name="Paszkiewicz K."/>
            <person name="Jones T."/>
            <person name="Grant M."/>
            <person name="Ambacheew D."/>
            <person name="Muzemil S."/>
            <person name="Studholme D.J."/>
        </authorList>
    </citation>
    <scope>NUCLEOTIDE SEQUENCE [LARGE SCALE GENOMIC DNA]</scope>
</reference>
<gene>
    <name evidence="1" type="ORF">B296_00038947</name>
</gene>
<accession>A0A426ZUX3</accession>
<proteinExistence type="predicted"/>
<protein>
    <submittedName>
        <fullName evidence="1">Uncharacterized protein</fullName>
    </submittedName>
</protein>
<organism evidence="1 2">
    <name type="scientific">Ensete ventricosum</name>
    <name type="common">Abyssinian banana</name>
    <name type="synonym">Musa ensete</name>
    <dbReference type="NCBI Taxonomy" id="4639"/>
    <lineage>
        <taxon>Eukaryota</taxon>
        <taxon>Viridiplantae</taxon>
        <taxon>Streptophyta</taxon>
        <taxon>Embryophyta</taxon>
        <taxon>Tracheophyta</taxon>
        <taxon>Spermatophyta</taxon>
        <taxon>Magnoliopsida</taxon>
        <taxon>Liliopsida</taxon>
        <taxon>Zingiberales</taxon>
        <taxon>Musaceae</taxon>
        <taxon>Ensete</taxon>
    </lineage>
</organism>
<dbReference type="AlphaFoldDB" id="A0A426ZUX3"/>
<comment type="caution">
    <text evidence="1">The sequence shown here is derived from an EMBL/GenBank/DDBJ whole genome shotgun (WGS) entry which is preliminary data.</text>
</comment>
<dbReference type="EMBL" id="AMZH03004916">
    <property type="protein sequence ID" value="RRT67773.1"/>
    <property type="molecule type" value="Genomic_DNA"/>
</dbReference>
<name>A0A426ZUX3_ENSVE</name>
<evidence type="ECO:0000313" key="2">
    <source>
        <dbReference type="Proteomes" id="UP000287651"/>
    </source>
</evidence>
<sequence>MRWERRSGRLLYGQGRRGLRREAPCRRQCFRTSSNRRQSPSHRYLQPIKASSPAGRLTVRCLLPWRSAWEGRKTKSFGSFGPEPMNPVIEPDRVFIE</sequence>
<dbReference type="Proteomes" id="UP000287651">
    <property type="component" value="Unassembled WGS sequence"/>
</dbReference>